<name>A0ABV8JX72_9BACL</name>
<comment type="caution">
    <text evidence="1">The sequence shown here is derived from an EMBL/GenBank/DDBJ whole genome shotgun (WGS) entry which is preliminary data.</text>
</comment>
<evidence type="ECO:0000313" key="2">
    <source>
        <dbReference type="Proteomes" id="UP001595715"/>
    </source>
</evidence>
<protein>
    <submittedName>
        <fullName evidence="1">Uncharacterized protein</fullName>
    </submittedName>
</protein>
<keyword evidence="2" id="KW-1185">Reference proteome</keyword>
<dbReference type="EMBL" id="JBHSAM010000014">
    <property type="protein sequence ID" value="MFC4099180.1"/>
    <property type="molecule type" value="Genomic_DNA"/>
</dbReference>
<gene>
    <name evidence="1" type="ORF">ACFOZ8_05845</name>
</gene>
<dbReference type="RefSeq" id="WP_377717866.1">
    <property type="nucleotide sequence ID" value="NZ_JBHSAM010000014.1"/>
</dbReference>
<organism evidence="1 2">
    <name type="scientific">Paenibacillus xanthanilyticus</name>
    <dbReference type="NCBI Taxonomy" id="1783531"/>
    <lineage>
        <taxon>Bacteria</taxon>
        <taxon>Bacillati</taxon>
        <taxon>Bacillota</taxon>
        <taxon>Bacilli</taxon>
        <taxon>Bacillales</taxon>
        <taxon>Paenibacillaceae</taxon>
        <taxon>Paenibacillus</taxon>
    </lineage>
</organism>
<accession>A0ABV8JX72</accession>
<sequence>MPNFDVFGNINHPLVTEGIGGNGIRHGVLYYANTNPQNTSGSNSFLSLQLSNPTTTVREVRIVRVFGGAFTNTILHYIRNGTLNGGVTLAAFNGNFAYADRSQVIPSFSVSNAGNPVIGGVTLASFIQVGGPVTNEVDGRLMLSPGDRFIVLLQNATGGNNIQSIAMNWIEK</sequence>
<proteinExistence type="predicted"/>
<dbReference type="Proteomes" id="UP001595715">
    <property type="component" value="Unassembled WGS sequence"/>
</dbReference>
<reference evidence="2" key="1">
    <citation type="journal article" date="2019" name="Int. J. Syst. Evol. Microbiol.">
        <title>The Global Catalogue of Microorganisms (GCM) 10K type strain sequencing project: providing services to taxonomists for standard genome sequencing and annotation.</title>
        <authorList>
            <consortium name="The Broad Institute Genomics Platform"/>
            <consortium name="The Broad Institute Genome Sequencing Center for Infectious Disease"/>
            <person name="Wu L."/>
            <person name="Ma J."/>
        </authorList>
    </citation>
    <scope>NUCLEOTIDE SEQUENCE [LARGE SCALE GENOMIC DNA]</scope>
    <source>
        <strain evidence="2">IBRC-M 10987</strain>
    </source>
</reference>
<evidence type="ECO:0000313" key="1">
    <source>
        <dbReference type="EMBL" id="MFC4099180.1"/>
    </source>
</evidence>